<name>A0A917MFB6_9SPHI</name>
<gene>
    <name evidence="8" type="ORF">GCM10007415_44620</name>
</gene>
<comment type="caution">
    <text evidence="8">The sequence shown here is derived from an EMBL/GenBank/DDBJ whole genome shotgun (WGS) entry which is preliminary data.</text>
</comment>
<accession>A0A917MFB6</accession>
<keyword evidence="9" id="KW-1185">Reference proteome</keyword>
<dbReference type="Proteomes" id="UP000660862">
    <property type="component" value="Unassembled WGS sequence"/>
</dbReference>
<evidence type="ECO:0000256" key="1">
    <source>
        <dbReference type="ARBA" id="ARBA00004442"/>
    </source>
</evidence>
<evidence type="ECO:0000313" key="8">
    <source>
        <dbReference type="EMBL" id="GGH03525.1"/>
    </source>
</evidence>
<keyword evidence="4" id="KW-0472">Membrane</keyword>
<keyword evidence="5" id="KW-0998">Cell outer membrane</keyword>
<reference evidence="8" key="2">
    <citation type="submission" date="2020-09" db="EMBL/GenBank/DDBJ databases">
        <authorList>
            <person name="Sun Q."/>
            <person name="Zhou Y."/>
        </authorList>
    </citation>
    <scope>NUCLEOTIDE SEQUENCE</scope>
    <source>
        <strain evidence="8">CGMCC 1.12195</strain>
    </source>
</reference>
<dbReference type="Gene3D" id="1.25.40.390">
    <property type="match status" value="1"/>
</dbReference>
<evidence type="ECO:0000313" key="9">
    <source>
        <dbReference type="Proteomes" id="UP000660862"/>
    </source>
</evidence>
<dbReference type="GO" id="GO:0009279">
    <property type="term" value="C:cell outer membrane"/>
    <property type="evidence" value="ECO:0007669"/>
    <property type="project" value="UniProtKB-SubCell"/>
</dbReference>
<dbReference type="AlphaFoldDB" id="A0A917MFB6"/>
<dbReference type="EMBL" id="BMER01000006">
    <property type="protein sequence ID" value="GGH03525.1"/>
    <property type="molecule type" value="Genomic_DNA"/>
</dbReference>
<organism evidence="8 9">
    <name type="scientific">Parapedobacter pyrenivorans</name>
    <dbReference type="NCBI Taxonomy" id="1305674"/>
    <lineage>
        <taxon>Bacteria</taxon>
        <taxon>Pseudomonadati</taxon>
        <taxon>Bacteroidota</taxon>
        <taxon>Sphingobacteriia</taxon>
        <taxon>Sphingobacteriales</taxon>
        <taxon>Sphingobacteriaceae</taxon>
        <taxon>Parapedobacter</taxon>
    </lineage>
</organism>
<dbReference type="Pfam" id="PF07980">
    <property type="entry name" value="SusD_RagB"/>
    <property type="match status" value="1"/>
</dbReference>
<evidence type="ECO:0000259" key="6">
    <source>
        <dbReference type="Pfam" id="PF07980"/>
    </source>
</evidence>
<dbReference type="SUPFAM" id="SSF48452">
    <property type="entry name" value="TPR-like"/>
    <property type="match status" value="1"/>
</dbReference>
<dbReference type="InterPro" id="IPR012944">
    <property type="entry name" value="SusD_RagB_dom"/>
</dbReference>
<evidence type="ECO:0000256" key="5">
    <source>
        <dbReference type="ARBA" id="ARBA00023237"/>
    </source>
</evidence>
<evidence type="ECO:0000259" key="7">
    <source>
        <dbReference type="Pfam" id="PF14322"/>
    </source>
</evidence>
<feature type="domain" description="RagB/SusD" evidence="6">
    <location>
        <begin position="269"/>
        <end position="547"/>
    </location>
</feature>
<dbReference type="PROSITE" id="PS51257">
    <property type="entry name" value="PROKAR_LIPOPROTEIN"/>
    <property type="match status" value="1"/>
</dbReference>
<reference evidence="8" key="1">
    <citation type="journal article" date="2014" name="Int. J. Syst. Evol. Microbiol.">
        <title>Complete genome sequence of Corynebacterium casei LMG S-19264T (=DSM 44701T), isolated from a smear-ripened cheese.</title>
        <authorList>
            <consortium name="US DOE Joint Genome Institute (JGI-PGF)"/>
            <person name="Walter F."/>
            <person name="Albersmeier A."/>
            <person name="Kalinowski J."/>
            <person name="Ruckert C."/>
        </authorList>
    </citation>
    <scope>NUCLEOTIDE SEQUENCE</scope>
    <source>
        <strain evidence="8">CGMCC 1.12195</strain>
    </source>
</reference>
<dbReference type="RefSeq" id="WP_188508332.1">
    <property type="nucleotide sequence ID" value="NZ_BMER01000006.1"/>
</dbReference>
<comment type="subcellular location">
    <subcellularLocation>
        <location evidence="1">Cell outer membrane</location>
    </subcellularLocation>
</comment>
<dbReference type="InterPro" id="IPR011990">
    <property type="entry name" value="TPR-like_helical_dom_sf"/>
</dbReference>
<keyword evidence="3" id="KW-0732">Signal</keyword>
<proteinExistence type="inferred from homology"/>
<sequence length="548" mass="61431">MKSISLTNPASIWILLVVIAFFGACDESLDVVPKDQVNDNTLWETTENADLFLNNIYAAVPSYAGSGDPLENFSDNAINGIAGRYSASVYGNSSYTPSNGPSQWGYYNEIRKCNLFIEKVTESTLPDDWKGLRLAEVRFLRAYFYSLLALHHGGVPIITDVLDRYEQGDEIFRARNTFDETIDFITSECATIEPGLPLTAVTGRATRGAALTLKAWCELFQASPLYNTANDNAKWQKAADSYKDVMELGVYGLFSDYRTLFFEENNSNNEVIFDRVHLGGTSMANMRASNYAPTFVNGTARAFAGSNPTQELVDDYVMANGLPIDDPLSGFDPQQPYVGREQRFYDDIIYDGAEWLDDEIIMRQGVGSKNQTDLSDNNEATNTGYYWKKAIDPKYANLNNLENGANYIIFRYADVLLGYAEAQNEANGPDGSVYDAINQVRERVGLPAVESGLTQAQMRAVIHRERRVELASEDKRWYDIIRWKTAEDLLNGHMHAVSIVRENGQWVYKYVNAGGGAKVFHPEKNYVYPIPQSARDANSKLTQNPNYD</sequence>
<comment type="similarity">
    <text evidence="2">Belongs to the SusD family.</text>
</comment>
<feature type="domain" description="SusD-like N-terminal" evidence="7">
    <location>
        <begin position="79"/>
        <end position="212"/>
    </location>
</feature>
<evidence type="ECO:0000256" key="3">
    <source>
        <dbReference type="ARBA" id="ARBA00022729"/>
    </source>
</evidence>
<dbReference type="Pfam" id="PF14322">
    <property type="entry name" value="SusD-like_3"/>
    <property type="match status" value="1"/>
</dbReference>
<evidence type="ECO:0000256" key="4">
    <source>
        <dbReference type="ARBA" id="ARBA00023136"/>
    </source>
</evidence>
<protein>
    <submittedName>
        <fullName evidence="8">Membrane protein</fullName>
    </submittedName>
</protein>
<dbReference type="InterPro" id="IPR033985">
    <property type="entry name" value="SusD-like_N"/>
</dbReference>
<evidence type="ECO:0000256" key="2">
    <source>
        <dbReference type="ARBA" id="ARBA00006275"/>
    </source>
</evidence>